<gene>
    <name evidence="2" type="ORF">FKW44_015369</name>
</gene>
<feature type="compositionally biased region" description="Polar residues" evidence="1">
    <location>
        <begin position="1"/>
        <end position="10"/>
    </location>
</feature>
<dbReference type="Proteomes" id="UP000595437">
    <property type="component" value="Chromosome 10"/>
</dbReference>
<proteinExistence type="predicted"/>
<evidence type="ECO:0000313" key="3">
    <source>
        <dbReference type="Proteomes" id="UP000595437"/>
    </source>
</evidence>
<dbReference type="EMBL" id="CP045899">
    <property type="protein sequence ID" value="QQP41104.1"/>
    <property type="molecule type" value="Genomic_DNA"/>
</dbReference>
<evidence type="ECO:0000313" key="2">
    <source>
        <dbReference type="EMBL" id="QQP41104.1"/>
    </source>
</evidence>
<feature type="region of interest" description="Disordered" evidence="1">
    <location>
        <begin position="1"/>
        <end position="42"/>
    </location>
</feature>
<dbReference type="AlphaFoldDB" id="A0A7T8H0B0"/>
<sequence length="90" mass="10296">PIPGTSTQNALPDCSRSAKESPKEDSPPTISSSRPWKKCPQASKEEFQRNVLKIFEILYSRHHQAEGVLEDQKGKILRWQFSVMDRNRDG</sequence>
<accession>A0A7T8H0B0</accession>
<feature type="compositionally biased region" description="Basic and acidic residues" evidence="1">
    <location>
        <begin position="16"/>
        <end position="26"/>
    </location>
</feature>
<name>A0A7T8H0B0_CALRO</name>
<feature type="non-terminal residue" evidence="2">
    <location>
        <position position="90"/>
    </location>
</feature>
<keyword evidence="3" id="KW-1185">Reference proteome</keyword>
<protein>
    <submittedName>
        <fullName evidence="2">SPARCrelated modular calciumbinding protein 1like</fullName>
    </submittedName>
</protein>
<feature type="non-terminal residue" evidence="2">
    <location>
        <position position="1"/>
    </location>
</feature>
<dbReference type="OrthoDB" id="5986054at2759"/>
<organism evidence="2 3">
    <name type="scientific">Caligus rogercresseyi</name>
    <name type="common">Sea louse</name>
    <dbReference type="NCBI Taxonomy" id="217165"/>
    <lineage>
        <taxon>Eukaryota</taxon>
        <taxon>Metazoa</taxon>
        <taxon>Ecdysozoa</taxon>
        <taxon>Arthropoda</taxon>
        <taxon>Crustacea</taxon>
        <taxon>Multicrustacea</taxon>
        <taxon>Hexanauplia</taxon>
        <taxon>Copepoda</taxon>
        <taxon>Siphonostomatoida</taxon>
        <taxon>Caligidae</taxon>
        <taxon>Caligus</taxon>
    </lineage>
</organism>
<reference evidence="3" key="1">
    <citation type="submission" date="2021-01" db="EMBL/GenBank/DDBJ databases">
        <title>Caligus Genome Assembly.</title>
        <authorList>
            <person name="Gallardo-Escarate C."/>
        </authorList>
    </citation>
    <scope>NUCLEOTIDE SEQUENCE [LARGE SCALE GENOMIC DNA]</scope>
</reference>
<evidence type="ECO:0000256" key="1">
    <source>
        <dbReference type="SAM" id="MobiDB-lite"/>
    </source>
</evidence>